<evidence type="ECO:0000313" key="8">
    <source>
        <dbReference type="EMBL" id="MDD7973356.1"/>
    </source>
</evidence>
<evidence type="ECO:0000256" key="3">
    <source>
        <dbReference type="ARBA" id="ARBA00022692"/>
    </source>
</evidence>
<keyword evidence="2" id="KW-1003">Cell membrane</keyword>
<protein>
    <submittedName>
        <fullName evidence="8">MFS transporter</fullName>
    </submittedName>
</protein>
<feature type="transmembrane region" description="Helical" evidence="6">
    <location>
        <begin position="212"/>
        <end position="234"/>
    </location>
</feature>
<comment type="caution">
    <text evidence="8">The sequence shown here is derived from an EMBL/GenBank/DDBJ whole genome shotgun (WGS) entry which is preliminary data.</text>
</comment>
<dbReference type="PROSITE" id="PS50850">
    <property type="entry name" value="MFS"/>
    <property type="match status" value="1"/>
</dbReference>
<dbReference type="SUPFAM" id="SSF103473">
    <property type="entry name" value="MFS general substrate transporter"/>
    <property type="match status" value="1"/>
</dbReference>
<accession>A0ABT5TEA6</accession>
<proteinExistence type="predicted"/>
<reference evidence="8" key="1">
    <citation type="submission" date="2023-02" db="EMBL/GenBank/DDBJ databases">
        <title>Description of Roseinatronobacter alkalisoli sp. nov., an alkaliphilic bacerium isolated from soda soil.</title>
        <authorList>
            <person name="Wei W."/>
        </authorList>
    </citation>
    <scope>NUCLEOTIDE SEQUENCE</scope>
    <source>
        <strain evidence="8">HJB301</strain>
    </source>
</reference>
<dbReference type="RefSeq" id="WP_274354025.1">
    <property type="nucleotide sequence ID" value="NZ_JAQZSM010000031.1"/>
</dbReference>
<feature type="transmembrane region" description="Helical" evidence="6">
    <location>
        <begin position="170"/>
        <end position="191"/>
    </location>
</feature>
<dbReference type="Gene3D" id="1.20.1250.20">
    <property type="entry name" value="MFS general substrate transporter like domains"/>
    <property type="match status" value="1"/>
</dbReference>
<evidence type="ECO:0000313" key="9">
    <source>
        <dbReference type="Proteomes" id="UP001431784"/>
    </source>
</evidence>
<keyword evidence="5 6" id="KW-0472">Membrane</keyword>
<evidence type="ECO:0000256" key="6">
    <source>
        <dbReference type="SAM" id="Phobius"/>
    </source>
</evidence>
<feature type="transmembrane region" description="Helical" evidence="6">
    <location>
        <begin position="53"/>
        <end position="74"/>
    </location>
</feature>
<evidence type="ECO:0000256" key="1">
    <source>
        <dbReference type="ARBA" id="ARBA00004651"/>
    </source>
</evidence>
<dbReference type="PANTHER" id="PTHR43124">
    <property type="entry name" value="PURINE EFFLUX PUMP PBUE"/>
    <property type="match status" value="1"/>
</dbReference>
<feature type="domain" description="Major facilitator superfamily (MFS) profile" evidence="7">
    <location>
        <begin position="17"/>
        <end position="390"/>
    </location>
</feature>
<feature type="transmembrane region" description="Helical" evidence="6">
    <location>
        <begin position="12"/>
        <end position="33"/>
    </location>
</feature>
<evidence type="ECO:0000259" key="7">
    <source>
        <dbReference type="PROSITE" id="PS50850"/>
    </source>
</evidence>
<evidence type="ECO:0000256" key="5">
    <source>
        <dbReference type="ARBA" id="ARBA00023136"/>
    </source>
</evidence>
<gene>
    <name evidence="8" type="ORF">PUT78_19975</name>
</gene>
<organism evidence="8 9">
    <name type="scientific">Roseinatronobacter alkalisoli</name>
    <dbReference type="NCBI Taxonomy" id="3028235"/>
    <lineage>
        <taxon>Bacteria</taxon>
        <taxon>Pseudomonadati</taxon>
        <taxon>Pseudomonadota</taxon>
        <taxon>Alphaproteobacteria</taxon>
        <taxon>Rhodobacterales</taxon>
        <taxon>Paracoccaceae</taxon>
        <taxon>Roseinatronobacter</taxon>
    </lineage>
</organism>
<dbReference type="InterPro" id="IPR036259">
    <property type="entry name" value="MFS_trans_sf"/>
</dbReference>
<feature type="transmembrane region" description="Helical" evidence="6">
    <location>
        <begin position="302"/>
        <end position="323"/>
    </location>
</feature>
<evidence type="ECO:0000256" key="4">
    <source>
        <dbReference type="ARBA" id="ARBA00022989"/>
    </source>
</evidence>
<dbReference type="Pfam" id="PF07690">
    <property type="entry name" value="MFS_1"/>
    <property type="match status" value="1"/>
</dbReference>
<dbReference type="InterPro" id="IPR020846">
    <property type="entry name" value="MFS_dom"/>
</dbReference>
<name>A0ABT5TEA6_9RHOB</name>
<comment type="subcellular location">
    <subcellularLocation>
        <location evidence="1">Cell membrane</location>
        <topology evidence="1">Multi-pass membrane protein</topology>
    </subcellularLocation>
</comment>
<dbReference type="InterPro" id="IPR011701">
    <property type="entry name" value="MFS"/>
</dbReference>
<feature type="transmembrane region" description="Helical" evidence="6">
    <location>
        <begin position="335"/>
        <end position="355"/>
    </location>
</feature>
<keyword evidence="4 6" id="KW-1133">Transmembrane helix</keyword>
<feature type="transmembrane region" description="Helical" evidence="6">
    <location>
        <begin position="81"/>
        <end position="98"/>
    </location>
</feature>
<dbReference type="InterPro" id="IPR050189">
    <property type="entry name" value="MFS_Efflux_Transporters"/>
</dbReference>
<feature type="transmembrane region" description="Helical" evidence="6">
    <location>
        <begin position="104"/>
        <end position="130"/>
    </location>
</feature>
<keyword evidence="9" id="KW-1185">Reference proteome</keyword>
<dbReference type="EMBL" id="JAQZSM010000031">
    <property type="protein sequence ID" value="MDD7973356.1"/>
    <property type="molecule type" value="Genomic_DNA"/>
</dbReference>
<feature type="transmembrane region" description="Helical" evidence="6">
    <location>
        <begin position="277"/>
        <end position="296"/>
    </location>
</feature>
<feature type="transmembrane region" description="Helical" evidence="6">
    <location>
        <begin position="142"/>
        <end position="164"/>
    </location>
</feature>
<evidence type="ECO:0000256" key="2">
    <source>
        <dbReference type="ARBA" id="ARBA00022475"/>
    </source>
</evidence>
<feature type="transmembrane region" description="Helical" evidence="6">
    <location>
        <begin position="246"/>
        <end position="270"/>
    </location>
</feature>
<keyword evidence="3 6" id="KW-0812">Transmembrane</keyword>
<dbReference type="PANTHER" id="PTHR43124:SF10">
    <property type="entry name" value="PURINE EFFLUX PUMP PBUE"/>
    <property type="match status" value="1"/>
</dbReference>
<feature type="transmembrane region" description="Helical" evidence="6">
    <location>
        <begin position="361"/>
        <end position="381"/>
    </location>
</feature>
<dbReference type="Proteomes" id="UP001431784">
    <property type="component" value="Unassembled WGS sequence"/>
</dbReference>
<sequence>MSYYRIRIQPNLVQHAEIAALLAAVLLVGSNAFVLSPILTDVAEGLETAPFRIAWAISSFGAATAVSALTLAGLVDRMPAGRVLGGAALVLAFAQVASGISPNWVWLCLSQAVAGGAVGVLLPGTYATAVTTAPPGRAAARLGLVLTGWALSLVLAVPLAAVVAEQFGWRMVYALLAGLSGLVGLGLMACLRNVRSAPVAPIPLWRALRLPGVVPLLLVMFTYMTAFYGSFAFFGEGLRTAFELSVQGIGLFVLAYGLGFGLAGLGLGILSPAITRGYVLLVLLGIAASYAGWAVALAAPQAALLAAMIWGVLNQLGLNALVVSLNQRAAAARGAVMGLNSAVSYSAVFAGPMIMGPVFAGAGFAAVSGLAAALVVIGAVISRNVIRRTP</sequence>